<dbReference type="HOGENOM" id="CLU_2320979_0_0_1"/>
<organism evidence="1 2">
    <name type="scientific">Nematocida parisii (strain ERTm3)</name>
    <name type="common">Nematode killer fungus</name>
    <dbReference type="NCBI Taxonomy" id="935791"/>
    <lineage>
        <taxon>Eukaryota</taxon>
        <taxon>Fungi</taxon>
        <taxon>Fungi incertae sedis</taxon>
        <taxon>Microsporidia</taxon>
        <taxon>Nematocida</taxon>
    </lineage>
</organism>
<sequence length="99" mass="11906">MWLVWLKLSFESDKFNKITSMLFDRIVVDENFITKEGIKYEYTDENINMSISKFKHAYFCQKVVVNVHGLIKNNPEYAKKLSYLLEKYVVFLKNRQILD</sequence>
<proteinExistence type="predicted"/>
<dbReference type="AlphaFoldDB" id="I3EGZ5"/>
<keyword evidence="2" id="KW-1185">Reference proteome</keyword>
<evidence type="ECO:0000313" key="1">
    <source>
        <dbReference type="EMBL" id="EIJ88492.1"/>
    </source>
</evidence>
<dbReference type="VEuPathDB" id="MicrosporidiaDB:NEQG_01182"/>
<evidence type="ECO:0000313" key="2">
    <source>
        <dbReference type="Proteomes" id="UP000002872"/>
    </source>
</evidence>
<accession>I3EGZ5</accession>
<reference evidence="1" key="1">
    <citation type="submission" date="2011-01" db="EMBL/GenBank/DDBJ databases">
        <title>The Genome Sequence of Nematocida parisii strain ERTm3.</title>
        <authorList>
            <consortium name="The Broad Institute Genome Sequencing Platform"/>
            <consortium name="The Broad Institute Genome Sequencing Center for Infectious Disease"/>
            <person name="Cuomo C."/>
            <person name="Troemel E."/>
            <person name="Young S.K."/>
            <person name="Zeng Q."/>
            <person name="Gargeya S."/>
            <person name="Fitzgerald M."/>
            <person name="Haas B."/>
            <person name="Abouelleil A."/>
            <person name="Alvarado L."/>
            <person name="Arachchi H.M."/>
            <person name="Berlin A."/>
            <person name="Chapman S.B."/>
            <person name="Gearin G."/>
            <person name="Goldberg J."/>
            <person name="Griggs A."/>
            <person name="Gujja S."/>
            <person name="Hansen M."/>
            <person name="Heiman D."/>
            <person name="Howarth C."/>
            <person name="Larimer J."/>
            <person name="Lui A."/>
            <person name="MacDonald P.J.P."/>
            <person name="McCowen C."/>
            <person name="Montmayeur A."/>
            <person name="Murphy C."/>
            <person name="Neiman D."/>
            <person name="Pearson M."/>
            <person name="Priest M."/>
            <person name="Roberts A."/>
            <person name="Saif S."/>
            <person name="Shea T."/>
            <person name="Sisk P."/>
            <person name="Stolte C."/>
            <person name="Sykes S."/>
            <person name="Wortman J."/>
            <person name="Nusbaum C."/>
            <person name="Birren B."/>
        </authorList>
    </citation>
    <scope>NUCLEOTIDE SEQUENCE</scope>
    <source>
        <strain evidence="1">ERTm3</strain>
    </source>
</reference>
<dbReference type="InParanoid" id="I3EGZ5"/>
<protein>
    <submittedName>
        <fullName evidence="1">Uncharacterized protein</fullName>
    </submittedName>
</protein>
<gene>
    <name evidence="1" type="ORF">NEQG_01182</name>
</gene>
<name>I3EGZ5_NEMP3</name>
<dbReference type="EMBL" id="GL870878">
    <property type="protein sequence ID" value="EIJ88492.1"/>
    <property type="molecule type" value="Genomic_DNA"/>
</dbReference>
<dbReference type="Proteomes" id="UP000002872">
    <property type="component" value="Unassembled WGS sequence"/>
</dbReference>